<dbReference type="InterPro" id="IPR002942">
    <property type="entry name" value="S4_RNA-bd"/>
</dbReference>
<dbReference type="Pfam" id="PF17774">
    <property type="entry name" value="YlmH_RBD"/>
    <property type="match status" value="1"/>
</dbReference>
<proteinExistence type="predicted"/>
<dbReference type="Gene3D" id="3.30.1370.160">
    <property type="match status" value="1"/>
</dbReference>
<organism evidence="3 4">
    <name type="scientific">Breznakia blatticola</name>
    <dbReference type="NCBI Taxonomy" id="1754012"/>
    <lineage>
        <taxon>Bacteria</taxon>
        <taxon>Bacillati</taxon>
        <taxon>Bacillota</taxon>
        <taxon>Erysipelotrichia</taxon>
        <taxon>Erysipelotrichales</taxon>
        <taxon>Erysipelotrichaceae</taxon>
        <taxon>Breznakia</taxon>
    </lineage>
</organism>
<dbReference type="Proteomes" id="UP000294743">
    <property type="component" value="Unassembled WGS sequence"/>
</dbReference>
<evidence type="ECO:0000259" key="2">
    <source>
        <dbReference type="SMART" id="SM00363"/>
    </source>
</evidence>
<dbReference type="Gene3D" id="3.30.70.330">
    <property type="match status" value="1"/>
</dbReference>
<evidence type="ECO:0000313" key="4">
    <source>
        <dbReference type="Proteomes" id="UP000294743"/>
    </source>
</evidence>
<dbReference type="SMART" id="SM00363">
    <property type="entry name" value="S4"/>
    <property type="match status" value="1"/>
</dbReference>
<dbReference type="SUPFAM" id="SSF55174">
    <property type="entry name" value="Alpha-L RNA-binding motif"/>
    <property type="match status" value="1"/>
</dbReference>
<feature type="domain" description="RNA-binding S4" evidence="2">
    <location>
        <begin position="174"/>
        <end position="235"/>
    </location>
</feature>
<dbReference type="OrthoDB" id="9812787at2"/>
<dbReference type="Gene3D" id="3.10.290.10">
    <property type="entry name" value="RNA-binding S4 domain"/>
    <property type="match status" value="1"/>
</dbReference>
<dbReference type="PROSITE" id="PS50889">
    <property type="entry name" value="S4"/>
    <property type="match status" value="1"/>
</dbReference>
<comment type="caution">
    <text evidence="3">The sequence shown here is derived from an EMBL/GenBank/DDBJ whole genome shotgun (WGS) entry which is preliminary data.</text>
</comment>
<sequence length="251" mass="29023">MNKQKQIHFKGNEDFLARIDDYLDQLSIYHKVFTPFLSPAEQEILQRYVGKKVYTTFDGGYPDAEYKRCLLSYEDKQIPLPIVCLHAIYDTKYYNLSHRDALGAMMNLGIERQTFGDLIVEHGDIYIFVSKDIAGYIKRELEKIGRCPIQLEESEAPIQKEIHLEYKTHMVSSLRLDALVASITHLARQKAQALVHDGRVKVDHLVVEDLAHICDNKSILISIRGYGRFMVNDTGRKTKNNRFVLEIGKYE</sequence>
<dbReference type="InterPro" id="IPR040591">
    <property type="entry name" value="RqcP2_RBD"/>
</dbReference>
<evidence type="ECO:0000313" key="3">
    <source>
        <dbReference type="EMBL" id="TDW16621.1"/>
    </source>
</evidence>
<reference evidence="3 4" key="1">
    <citation type="submission" date="2019-03" db="EMBL/GenBank/DDBJ databases">
        <title>Genomic Encyclopedia of Type Strains, Phase IV (KMG-IV): sequencing the most valuable type-strain genomes for metagenomic binning, comparative biology and taxonomic classification.</title>
        <authorList>
            <person name="Goeker M."/>
        </authorList>
    </citation>
    <scope>NUCLEOTIDE SEQUENCE [LARGE SCALE GENOMIC DNA]</scope>
    <source>
        <strain evidence="3 4">DSM 28867</strain>
    </source>
</reference>
<name>A0A4R7ZJI4_9FIRM</name>
<dbReference type="RefSeq" id="WP_134169744.1">
    <property type="nucleotide sequence ID" value="NZ_SODD01000021.1"/>
</dbReference>
<protein>
    <submittedName>
        <fullName evidence="3">RNA-binding protein YlmH</fullName>
    </submittedName>
</protein>
<keyword evidence="1" id="KW-0694">RNA-binding</keyword>
<dbReference type="EMBL" id="SODD01000021">
    <property type="protein sequence ID" value="TDW16621.1"/>
    <property type="molecule type" value="Genomic_DNA"/>
</dbReference>
<dbReference type="InterPro" id="IPR036986">
    <property type="entry name" value="S4_RNA-bd_sf"/>
</dbReference>
<evidence type="ECO:0000256" key="1">
    <source>
        <dbReference type="PROSITE-ProRule" id="PRU00182"/>
    </source>
</evidence>
<dbReference type="AlphaFoldDB" id="A0A4R7ZJI4"/>
<dbReference type="InterPro" id="IPR012677">
    <property type="entry name" value="Nucleotide-bd_a/b_plait_sf"/>
</dbReference>
<accession>A0A4R7ZJI4</accession>
<gene>
    <name evidence="3" type="ORF">EDD63_12110</name>
</gene>
<keyword evidence="4" id="KW-1185">Reference proteome</keyword>
<dbReference type="GO" id="GO:0003723">
    <property type="term" value="F:RNA binding"/>
    <property type="evidence" value="ECO:0007669"/>
    <property type="project" value="UniProtKB-KW"/>
</dbReference>